<dbReference type="EMBL" id="VWPQ01002246">
    <property type="protein sequence ID" value="NXY43791.1"/>
    <property type="molecule type" value="Genomic_DNA"/>
</dbReference>
<dbReference type="GO" id="GO:0005874">
    <property type="term" value="C:microtubule"/>
    <property type="evidence" value="ECO:0007669"/>
    <property type="project" value="UniProtKB-KW"/>
</dbReference>
<evidence type="ECO:0000256" key="8">
    <source>
        <dbReference type="ARBA" id="ARBA00023175"/>
    </source>
</evidence>
<dbReference type="SUPFAM" id="SSF52540">
    <property type="entry name" value="P-loop containing nucleoside triphosphate hydrolases"/>
    <property type="match status" value="1"/>
</dbReference>
<dbReference type="SUPFAM" id="SSF49879">
    <property type="entry name" value="SMAD/FHA domain"/>
    <property type="match status" value="1"/>
</dbReference>
<protein>
    <submittedName>
        <fullName evidence="15">KI13A protein</fullName>
    </submittedName>
</protein>
<dbReference type="GO" id="GO:0008017">
    <property type="term" value="F:microtubule binding"/>
    <property type="evidence" value="ECO:0007669"/>
    <property type="project" value="InterPro"/>
</dbReference>
<dbReference type="SMART" id="SM01052">
    <property type="entry name" value="CAP_GLY"/>
    <property type="match status" value="1"/>
</dbReference>
<dbReference type="Proteomes" id="UP000519239">
    <property type="component" value="Unassembled WGS sequence"/>
</dbReference>
<feature type="compositionally biased region" description="Low complexity" evidence="12">
    <location>
        <begin position="1847"/>
        <end position="1857"/>
    </location>
</feature>
<evidence type="ECO:0000256" key="1">
    <source>
        <dbReference type="ARBA" id="ARBA00004245"/>
    </source>
</evidence>
<evidence type="ECO:0000259" key="13">
    <source>
        <dbReference type="PROSITE" id="PS50067"/>
    </source>
</evidence>
<keyword evidence="4" id="KW-0493">Microtubule</keyword>
<keyword evidence="6 10" id="KW-0067">ATP-binding</keyword>
<dbReference type="FunFam" id="2.30.30.190:FF:000015">
    <property type="entry name" value="Kinesin family member 13A"/>
    <property type="match status" value="1"/>
</dbReference>
<dbReference type="SUPFAM" id="SSF74924">
    <property type="entry name" value="Cap-Gly domain"/>
    <property type="match status" value="1"/>
</dbReference>
<comment type="subcellular location">
    <subcellularLocation>
        <location evidence="1">Cytoplasm</location>
        <location evidence="1">Cytoskeleton</location>
    </subcellularLocation>
</comment>
<dbReference type="GO" id="GO:0005524">
    <property type="term" value="F:ATP binding"/>
    <property type="evidence" value="ECO:0007669"/>
    <property type="project" value="UniProtKB-UniRule"/>
</dbReference>
<dbReference type="InterPro" id="IPR019821">
    <property type="entry name" value="Kinesin_motor_CS"/>
</dbReference>
<feature type="region of interest" description="Disordered" evidence="12">
    <location>
        <begin position="1362"/>
        <end position="1381"/>
    </location>
</feature>
<dbReference type="InterPro" id="IPR000253">
    <property type="entry name" value="FHA_dom"/>
</dbReference>
<dbReference type="InterPro" id="IPR022164">
    <property type="entry name" value="Kinesin-like"/>
</dbReference>
<dbReference type="CDD" id="cd22729">
    <property type="entry name" value="FHA_KIF13A"/>
    <property type="match status" value="1"/>
</dbReference>
<feature type="coiled-coil region" evidence="11">
    <location>
        <begin position="293"/>
        <end position="338"/>
    </location>
</feature>
<dbReference type="GO" id="GO:0005737">
    <property type="term" value="C:cytoplasm"/>
    <property type="evidence" value="ECO:0007669"/>
    <property type="project" value="UniProtKB-ARBA"/>
</dbReference>
<dbReference type="FunFam" id="3.40.850.10:FF:000010">
    <property type="entry name" value="Kinesin family member 13A"/>
    <property type="match status" value="1"/>
</dbReference>
<dbReference type="InterPro" id="IPR027417">
    <property type="entry name" value="P-loop_NTPase"/>
</dbReference>
<dbReference type="PRINTS" id="PR00380">
    <property type="entry name" value="KINESINHEAVY"/>
</dbReference>
<dbReference type="PROSITE" id="PS50067">
    <property type="entry name" value="KINESIN_MOTOR_2"/>
    <property type="match status" value="1"/>
</dbReference>
<dbReference type="PROSITE" id="PS00411">
    <property type="entry name" value="KINESIN_MOTOR_1"/>
    <property type="match status" value="1"/>
</dbReference>
<dbReference type="Gene3D" id="3.40.850.10">
    <property type="entry name" value="Kinesin motor domain"/>
    <property type="match status" value="1"/>
</dbReference>
<feature type="non-terminal residue" evidence="15">
    <location>
        <position position="1"/>
    </location>
</feature>
<evidence type="ECO:0000256" key="2">
    <source>
        <dbReference type="ARBA" id="ARBA00022490"/>
    </source>
</evidence>
<feature type="region of interest" description="Disordered" evidence="12">
    <location>
        <begin position="1834"/>
        <end position="1879"/>
    </location>
</feature>
<dbReference type="InterPro" id="IPR032405">
    <property type="entry name" value="Kinesin_assoc"/>
</dbReference>
<dbReference type="PROSITE" id="PS50245">
    <property type="entry name" value="CAP_GLY_2"/>
    <property type="match status" value="1"/>
</dbReference>
<sequence>FLGQEVVFKCLGEGILEKAFQGYNACIFAYGQTGSGKSFSMMGNAEQLGLIPRLCCALFQRISVEENESHTFKVEVSYMEIYNEKVRDLLDPKGSRQSLKVREHKVLGPYVDGLSQLAVTNFEDIESLMSEGNKSRTVAATNMNEESSRSHAVFNIIVTQTLYDLRSGNSGEKVSKVSLVDLAGSERVSKTGAAGERLKEGSNINKSLSTLGLVISSLADQAAGKGKSKFVPYRDSVLTWLLKDNLGGNSQTAMIATISPAADNYEETLSTLRYADRAKRIVNHAVVNEDPNARVIRELREEVEKLKEQLSQAEAMKAPELKEKLEESEKLIKELTVTWEEKLRKTEEIAQERQRQLESMGISLESSGIKVGDDKCYLVNLNADPALNELLVYYLKDHTRIGADTSQDIQLFGIGIQPEHCEIDIALDGEVTLTPKENARSCVNGALVCSVTQLWHGDRILWGNNHFFRINLPKRKRRDWLKDLEKETSLGEHDLDASSEASSEPDYNYEFAQMEVIMKTLNSNDPVHNVVQILEKQYLEEKRSALEEQRLMYERELELLRQQLSPERQHQHGSDRLSYTAQTAQQKVNLWTEERDELFRQSLAKLREQIVKANTLVREANFLAEEMSKVTDYQVTLQIPAENLSANKKRGAIVSEPAIQVRRKGKGTQVWTIEKLENKLIDMRDLYQEWKEKIPEIRKLIGKRGDPFYEAQENHNLIGVANVFLECLFYDVKLQYAVPIISQQGEVAGRLHVEVMRVTGSVPERVVEGDDSSENSSESGSLEVTDNNGEIIHRTKKLSCRVKIKEATGLPPNLSNFVFCQYTFWDQCKPTVAAPVVDPEVHSPQSKDAHFTVTFSHCQDYVVNVTEEFLEFISEGALAIEVWGHRCTGNGNSAWEVDSLHAKTRTLRDRWNEVTRRIEMWISIQELNEMGEYTAVELHQAKDVNTGGIFQLRQGHSRRVQVTVKPVQHSGTLPLMVEAILSVSIGGVTARSTKLQRGLDSYQKEEDDGGDMDSYQEEDLNCVRERWSDALIKRREYLDEQIQKISNKQEKSEDDLEREARLVEQWVGLTEERNAVFVPAPGSGIPGAPANWIPPAGMETHIPVLFLDLNADDLSANEQLIGPHASGVNSILPKEHGSPFFYLPIIKHSDDEVNSCLIHGHCSHSINQRIFGAFQLFAVNAIDLFSLLISLLIKLHFPTATQMHVFSTPFNMSFTQSLKRRISLKNIYYACGVTYEIVSNIPKATEEIEDRETLALMAARSENEGTSDGETYIEKYTRGVLQVENILSLERLRQARKRLTVKEALSTKSRNIRRSISTPNVHNVSCSRLDLSACDDDDKGWSESHLDISDCSSSYQDVSCYGTLPRESPRKGKDGSGAVSENSYPLTASPFKAFPPQTPKFFKPLMPVKEEHKRKTPLESRPLLSQEVPNPMPCSVPLQDSEEEDGELEAINKKLISPQNFQNFRPYIPEEFADFSVYNASLENREWFSSKSDFMSSRVLEKEVSRSPTTSSITSGYFSHSASNATLSDMLVPCSDSTDQLASHTKELDSNDPSGSSLAHDSRSTSNKECRESEKELVKEKLPVLPLKESSALTERIRLSLNATDRDSQQLPRDGSFSALSSSDGKSSCHTIGFSAREATVEHTTDILEDHSFTEFMGVEDGKDFEHSTALHSCSPVSSNGAGASKLTRGTDKEQSTPVGQLDSAAAVPGGQLADVVKSSLCSVLGKETSDCKTYPDASVDDFIGKDHLDGSDCDEGASADQAHDLPSWVAVGEQVCVGSNKMGTVRYIGTVDFSAGIWVGVELHVQLGKHDGTVKGKEYFHCKPRHGVFVRPGRLSKAPASTRKWSSTSRSQASSTSEKRKISVLQGSSSTPKTGGEVFCHSGDAAASAFSRKQENRKSWIN</sequence>
<feature type="region of interest" description="Disordered" evidence="12">
    <location>
        <begin position="1673"/>
        <end position="1699"/>
    </location>
</feature>
<keyword evidence="7 11" id="KW-0175">Coiled coil</keyword>
<evidence type="ECO:0000256" key="11">
    <source>
        <dbReference type="SAM" id="Coils"/>
    </source>
</evidence>
<dbReference type="GO" id="GO:0003777">
    <property type="term" value="F:microtubule motor activity"/>
    <property type="evidence" value="ECO:0007669"/>
    <property type="project" value="InterPro"/>
</dbReference>
<feature type="compositionally biased region" description="Polar residues" evidence="12">
    <location>
        <begin position="1673"/>
        <end position="1682"/>
    </location>
</feature>
<feature type="region of interest" description="Disordered" evidence="12">
    <location>
        <begin position="1604"/>
        <end position="1628"/>
    </location>
</feature>
<accession>A0A7L4JTB8</accession>
<dbReference type="Gene3D" id="6.10.250.2520">
    <property type="match status" value="1"/>
</dbReference>
<feature type="coiled-coil region" evidence="11">
    <location>
        <begin position="536"/>
        <end position="601"/>
    </location>
</feature>
<feature type="domain" description="CAP-Gly" evidence="14">
    <location>
        <begin position="1790"/>
        <end position="1832"/>
    </location>
</feature>
<reference evidence="15 16" key="1">
    <citation type="submission" date="2019-09" db="EMBL/GenBank/DDBJ databases">
        <title>Bird 10,000 Genomes (B10K) Project - Family phase.</title>
        <authorList>
            <person name="Zhang G."/>
        </authorList>
    </citation>
    <scope>NUCLEOTIDE SEQUENCE [LARGE SCALE GENOMIC DNA]</scope>
    <source>
        <strain evidence="15">B10K-CU-031-02</strain>
        <tissue evidence="15">Muscle</tissue>
    </source>
</reference>
<dbReference type="Pfam" id="PF12423">
    <property type="entry name" value="KIF1B"/>
    <property type="match status" value="1"/>
</dbReference>
<dbReference type="InterPro" id="IPR000938">
    <property type="entry name" value="CAP-Gly_domain"/>
</dbReference>
<dbReference type="Pfam" id="PF16183">
    <property type="entry name" value="Kinesin_assoc"/>
    <property type="match status" value="1"/>
</dbReference>
<keyword evidence="5 10" id="KW-0547">Nucleotide-binding</keyword>
<dbReference type="Gene3D" id="2.30.30.190">
    <property type="entry name" value="CAP Gly-rich-like domain"/>
    <property type="match status" value="1"/>
</dbReference>
<dbReference type="InterPro" id="IPR022140">
    <property type="entry name" value="Kinesin-like_KIF1-typ"/>
</dbReference>
<dbReference type="SMART" id="SM00129">
    <property type="entry name" value="KISc"/>
    <property type="match status" value="1"/>
</dbReference>
<dbReference type="InterPro" id="IPR001752">
    <property type="entry name" value="Kinesin_motor_dom"/>
</dbReference>
<dbReference type="PROSITE" id="PS00845">
    <property type="entry name" value="CAP_GLY_1"/>
    <property type="match status" value="1"/>
</dbReference>
<dbReference type="OrthoDB" id="3176171at2759"/>
<evidence type="ECO:0000313" key="16">
    <source>
        <dbReference type="Proteomes" id="UP000519239"/>
    </source>
</evidence>
<evidence type="ECO:0000256" key="5">
    <source>
        <dbReference type="ARBA" id="ARBA00022741"/>
    </source>
</evidence>
<proteinExistence type="inferred from homology"/>
<keyword evidence="16" id="KW-1185">Reference proteome</keyword>
<name>A0A7L4JTB8_9AVES</name>
<comment type="caution">
    <text evidence="15">The sequence shown here is derived from an EMBL/GenBank/DDBJ whole genome shotgun (WGS) entry which is preliminary data.</text>
</comment>
<feature type="binding site" evidence="10">
    <location>
        <begin position="31"/>
        <end position="38"/>
    </location>
    <ligand>
        <name>ATP</name>
        <dbReference type="ChEBI" id="CHEBI:30616"/>
    </ligand>
</feature>
<feature type="compositionally biased region" description="Polar residues" evidence="12">
    <location>
        <begin position="1618"/>
        <end position="1628"/>
    </location>
</feature>
<feature type="compositionally biased region" description="Basic and acidic residues" evidence="12">
    <location>
        <begin position="1560"/>
        <end position="1575"/>
    </location>
</feature>
<keyword evidence="3" id="KW-0597">Phosphoprotein</keyword>
<evidence type="ECO:0000256" key="7">
    <source>
        <dbReference type="ARBA" id="ARBA00023054"/>
    </source>
</evidence>
<evidence type="ECO:0000256" key="6">
    <source>
        <dbReference type="ARBA" id="ARBA00022840"/>
    </source>
</evidence>
<dbReference type="Pfam" id="PF01302">
    <property type="entry name" value="CAP_GLY"/>
    <property type="match status" value="1"/>
</dbReference>
<dbReference type="FunFam" id="2.60.200.20:FF:000002">
    <property type="entry name" value="Kinesin family member 13A"/>
    <property type="match status" value="1"/>
</dbReference>
<dbReference type="Pfam" id="PF00498">
    <property type="entry name" value="FHA"/>
    <property type="match status" value="1"/>
</dbReference>
<dbReference type="Pfam" id="PF00225">
    <property type="entry name" value="Kinesin"/>
    <property type="match status" value="1"/>
</dbReference>
<evidence type="ECO:0000259" key="14">
    <source>
        <dbReference type="PROSITE" id="PS50245"/>
    </source>
</evidence>
<feature type="region of interest" description="Disordered" evidence="12">
    <location>
        <begin position="764"/>
        <end position="786"/>
    </location>
</feature>
<comment type="similarity">
    <text evidence="10">Belongs to the TRAFAC class myosin-kinesin ATPase superfamily. Kinesin family.</text>
</comment>
<evidence type="ECO:0000313" key="15">
    <source>
        <dbReference type="EMBL" id="NXY43791.1"/>
    </source>
</evidence>
<evidence type="ECO:0000256" key="9">
    <source>
        <dbReference type="ARBA" id="ARBA00023212"/>
    </source>
</evidence>
<dbReference type="InterPro" id="IPR008984">
    <property type="entry name" value="SMAD_FHA_dom_sf"/>
</dbReference>
<organism evidence="15 16">
    <name type="scientific">Ceuthmochares aereus</name>
    <dbReference type="NCBI Taxonomy" id="1961834"/>
    <lineage>
        <taxon>Eukaryota</taxon>
        <taxon>Metazoa</taxon>
        <taxon>Chordata</taxon>
        <taxon>Craniata</taxon>
        <taxon>Vertebrata</taxon>
        <taxon>Euteleostomi</taxon>
        <taxon>Archelosauria</taxon>
        <taxon>Archosauria</taxon>
        <taxon>Dinosauria</taxon>
        <taxon>Saurischia</taxon>
        <taxon>Theropoda</taxon>
        <taxon>Coelurosauria</taxon>
        <taxon>Aves</taxon>
        <taxon>Neognathae</taxon>
        <taxon>Neoaves</taxon>
        <taxon>Otidimorphae</taxon>
        <taxon>Cuculiformes</taxon>
        <taxon>Cuculidae</taxon>
        <taxon>Ceuthmochares</taxon>
    </lineage>
</organism>
<keyword evidence="8 10" id="KW-0505">Motor protein</keyword>
<keyword evidence="9" id="KW-0206">Cytoskeleton</keyword>
<dbReference type="PANTHER" id="PTHR47117">
    <property type="entry name" value="STAR-RELATED LIPID TRANSFER PROTEIN 9"/>
    <property type="match status" value="1"/>
</dbReference>
<dbReference type="InterPro" id="IPR036961">
    <property type="entry name" value="Kinesin_motor_dom_sf"/>
</dbReference>
<evidence type="ECO:0000256" key="3">
    <source>
        <dbReference type="ARBA" id="ARBA00022553"/>
    </source>
</evidence>
<feature type="domain" description="Kinesin motor" evidence="13">
    <location>
        <begin position="1"/>
        <end position="281"/>
    </location>
</feature>
<dbReference type="GO" id="GO:0045184">
    <property type="term" value="P:establishment of protein localization"/>
    <property type="evidence" value="ECO:0007669"/>
    <property type="project" value="UniProtKB-ARBA"/>
</dbReference>
<feature type="non-terminal residue" evidence="15">
    <location>
        <position position="1903"/>
    </location>
</feature>
<dbReference type="InterPro" id="IPR036859">
    <property type="entry name" value="CAP-Gly_dom_sf"/>
</dbReference>
<keyword evidence="2" id="KW-0963">Cytoplasm</keyword>
<dbReference type="Gene3D" id="2.60.200.20">
    <property type="match status" value="1"/>
</dbReference>
<dbReference type="GO" id="GO:0007018">
    <property type="term" value="P:microtubule-based movement"/>
    <property type="evidence" value="ECO:0007669"/>
    <property type="project" value="InterPro"/>
</dbReference>
<feature type="region of interest" description="Disordered" evidence="12">
    <location>
        <begin position="1538"/>
        <end position="1575"/>
    </location>
</feature>
<dbReference type="Pfam" id="PF12473">
    <property type="entry name" value="DUF3694"/>
    <property type="match status" value="1"/>
</dbReference>
<evidence type="ECO:0000256" key="10">
    <source>
        <dbReference type="PROSITE-ProRule" id="PRU00283"/>
    </source>
</evidence>
<evidence type="ECO:0000256" key="4">
    <source>
        <dbReference type="ARBA" id="ARBA00022701"/>
    </source>
</evidence>
<evidence type="ECO:0000256" key="12">
    <source>
        <dbReference type="SAM" id="MobiDB-lite"/>
    </source>
</evidence>
<gene>
    <name evidence="15" type="primary">Kif13a</name>
    <name evidence="15" type="ORF">CEUAER_R07824</name>
</gene>